<comment type="caution">
    <text evidence="3">The sequence shown here is derived from an EMBL/GenBank/DDBJ whole genome shotgun (WGS) entry which is preliminary data.</text>
</comment>
<dbReference type="HOGENOM" id="CLU_058414_0_0_9"/>
<evidence type="ECO:0000313" key="3">
    <source>
        <dbReference type="EMBL" id="EEF68092.1"/>
    </source>
</evidence>
<keyword evidence="1" id="KW-0547">Nucleotide-binding</keyword>
<dbReference type="SUPFAM" id="SSF56059">
    <property type="entry name" value="Glutathione synthetase ATP-binding domain-like"/>
    <property type="match status" value="1"/>
</dbReference>
<dbReference type="Gene3D" id="3.30.470.20">
    <property type="entry name" value="ATP-grasp fold, B domain"/>
    <property type="match status" value="1"/>
</dbReference>
<dbReference type="Proteomes" id="UP000005950">
    <property type="component" value="Unassembled WGS sequence"/>
</dbReference>
<keyword evidence="1" id="KW-0067">ATP-binding</keyword>
<dbReference type="AlphaFoldDB" id="B9Y7D4"/>
<sequence length="378" mass="43745">MENCLKEHEFIVFALDHYNPLGVVRSLGEAGVNPILIAVKHKVDLAVKSKYVKKYYKVDNVEEGFNVLISKYSNINDKKPFLITCDDRTAGYIDEHYDELNGKFHFFNAGKKGQITEYMDKKKILDLAEKYGLKTLKSIVVDKGDMTHNLEYPIITKSISPNIGGWKSDVHICNDEGELQEAYGTIESPQILIQKYIEKKNEYCLDGFVIDRGKKMFISIASKYKYVLPGYYSPYYDVLDFENKALESKLNKMMAEIGFEGIFSIEFLIDQDDQMYFTEINFRNSTWSYASTCAGMNLPILWAESTLKNQVNMMEKKKIMNGFTAMVEPIDYSKRVLSNKISLFEWIADFKKANCTHYYVANDLDPYYEMVENINMLM</sequence>
<dbReference type="PROSITE" id="PS50975">
    <property type="entry name" value="ATP_GRASP"/>
    <property type="match status" value="1"/>
</dbReference>
<evidence type="ECO:0000313" key="4">
    <source>
        <dbReference type="Proteomes" id="UP000005950"/>
    </source>
</evidence>
<name>B9Y7D4_9FIRM</name>
<gene>
    <name evidence="3" type="ORF">HOLDEFILI_01729</name>
</gene>
<dbReference type="GO" id="GO:0046872">
    <property type="term" value="F:metal ion binding"/>
    <property type="evidence" value="ECO:0007669"/>
    <property type="project" value="InterPro"/>
</dbReference>
<dbReference type="eggNOG" id="COG3919">
    <property type="taxonomic scope" value="Bacteria"/>
</dbReference>
<reference evidence="3 4" key="2">
    <citation type="submission" date="2009-02" db="EMBL/GenBank/DDBJ databases">
        <title>Draft genome sequence of Holdemania filiformis DSM 12042.</title>
        <authorList>
            <person name="Sudarsanam P."/>
            <person name="Ley R."/>
            <person name="Guruge J."/>
            <person name="Turnbaugh P.J."/>
            <person name="Mahowald M."/>
            <person name="Liep D."/>
            <person name="Gordon J."/>
        </authorList>
    </citation>
    <scope>NUCLEOTIDE SEQUENCE [LARGE SCALE GENOMIC DNA]</scope>
    <source>
        <strain evidence="3 4">DSM 12042</strain>
    </source>
</reference>
<proteinExistence type="predicted"/>
<dbReference type="OrthoDB" id="5420347at2"/>
<dbReference type="GO" id="GO:0005524">
    <property type="term" value="F:ATP binding"/>
    <property type="evidence" value="ECO:0007669"/>
    <property type="project" value="UniProtKB-UniRule"/>
</dbReference>
<dbReference type="Gene3D" id="3.30.1490.20">
    <property type="entry name" value="ATP-grasp fold, A domain"/>
    <property type="match status" value="1"/>
</dbReference>
<organism evidence="3 4">
    <name type="scientific">Holdemania filiformis DSM 12042</name>
    <dbReference type="NCBI Taxonomy" id="545696"/>
    <lineage>
        <taxon>Bacteria</taxon>
        <taxon>Bacillati</taxon>
        <taxon>Bacillota</taxon>
        <taxon>Erysipelotrichia</taxon>
        <taxon>Erysipelotrichales</taxon>
        <taxon>Erysipelotrichaceae</taxon>
        <taxon>Holdemania</taxon>
    </lineage>
</organism>
<dbReference type="InterPro" id="IPR011761">
    <property type="entry name" value="ATP-grasp"/>
</dbReference>
<dbReference type="EMBL" id="ACCF01000096">
    <property type="protein sequence ID" value="EEF68092.1"/>
    <property type="molecule type" value="Genomic_DNA"/>
</dbReference>
<evidence type="ECO:0000256" key="1">
    <source>
        <dbReference type="PROSITE-ProRule" id="PRU00409"/>
    </source>
</evidence>
<reference evidence="3 4" key="1">
    <citation type="submission" date="2008-12" db="EMBL/GenBank/DDBJ databases">
        <authorList>
            <person name="Fulton L."/>
            <person name="Clifton S."/>
            <person name="Fulton B."/>
            <person name="Xu J."/>
            <person name="Minx P."/>
            <person name="Pepin K.H."/>
            <person name="Johnson M."/>
            <person name="Bhonagiri V."/>
            <person name="Nash W.E."/>
            <person name="Mardis E.R."/>
            <person name="Wilson R.K."/>
        </authorList>
    </citation>
    <scope>NUCLEOTIDE SEQUENCE [LARGE SCALE GENOMIC DNA]</scope>
    <source>
        <strain evidence="3 4">DSM 12042</strain>
    </source>
</reference>
<protein>
    <recommendedName>
        <fullName evidence="2">ATP-grasp domain-containing protein</fullName>
    </recommendedName>
</protein>
<evidence type="ECO:0000259" key="2">
    <source>
        <dbReference type="PROSITE" id="PS50975"/>
    </source>
</evidence>
<accession>B9Y7D4</accession>
<dbReference type="STRING" id="545696.HOLDEFILI_01729"/>
<dbReference type="RefSeq" id="WP_006058919.1">
    <property type="nucleotide sequence ID" value="NZ_GG657556.1"/>
</dbReference>
<dbReference type="InterPro" id="IPR013815">
    <property type="entry name" value="ATP_grasp_subdomain_1"/>
</dbReference>
<feature type="domain" description="ATP-grasp" evidence="2">
    <location>
        <begin position="125"/>
        <end position="307"/>
    </location>
</feature>